<dbReference type="RefSeq" id="WP_231011151.1">
    <property type="nucleotide sequence ID" value="NZ_BAAAEW010000006.1"/>
</dbReference>
<accession>A0ABP3V376</accession>
<gene>
    <name evidence="1" type="ORF">GCM10009107_12180</name>
</gene>
<dbReference type="InterPro" id="IPR024078">
    <property type="entry name" value="LmbE-like_dom_sf"/>
</dbReference>
<reference evidence="2" key="1">
    <citation type="journal article" date="2019" name="Int. J. Syst. Evol. Microbiol.">
        <title>The Global Catalogue of Microorganisms (GCM) 10K type strain sequencing project: providing services to taxonomists for standard genome sequencing and annotation.</title>
        <authorList>
            <consortium name="The Broad Institute Genomics Platform"/>
            <consortium name="The Broad Institute Genome Sequencing Center for Infectious Disease"/>
            <person name="Wu L."/>
            <person name="Ma J."/>
        </authorList>
    </citation>
    <scope>NUCLEOTIDE SEQUENCE [LARGE SCALE GENOMIC DNA]</scope>
    <source>
        <strain evidence="2">JCM 15503</strain>
    </source>
</reference>
<evidence type="ECO:0000313" key="1">
    <source>
        <dbReference type="EMBL" id="GAA0745641.1"/>
    </source>
</evidence>
<dbReference type="PANTHER" id="PTHR12993:SF29">
    <property type="entry name" value="BLR3841 PROTEIN"/>
    <property type="match status" value="1"/>
</dbReference>
<dbReference type="Gene3D" id="3.40.50.10320">
    <property type="entry name" value="LmbE-like"/>
    <property type="match status" value="1"/>
</dbReference>
<name>A0ABP3V376_9BURK</name>
<dbReference type="Pfam" id="PF02585">
    <property type="entry name" value="PIG-L"/>
    <property type="match status" value="1"/>
</dbReference>
<comment type="caution">
    <text evidence="1">The sequence shown here is derived from an EMBL/GenBank/DDBJ whole genome shotgun (WGS) entry which is preliminary data.</text>
</comment>
<evidence type="ECO:0000313" key="2">
    <source>
        <dbReference type="Proteomes" id="UP001500279"/>
    </source>
</evidence>
<keyword evidence="2" id="KW-1185">Reference proteome</keyword>
<protein>
    <submittedName>
        <fullName evidence="1">PIG-L family deacetylase</fullName>
    </submittedName>
</protein>
<dbReference type="Proteomes" id="UP001500279">
    <property type="component" value="Unassembled WGS sequence"/>
</dbReference>
<dbReference type="InterPro" id="IPR003737">
    <property type="entry name" value="GlcNAc_PI_deacetylase-related"/>
</dbReference>
<sequence>MDLQTFSDIAPQIASDPGLPERAIRGEGTDEATWLDWPGMARLPALDLATWLPANCRLVVVAPHPDDEVLACGGLLARHAGQGGDSLVIAVSDGEASHGDRDPWPAEVLGPVRRSESDAGLARLGVSPAAVVRLGLPDGQIARHEGALQVRLAALLRASPVPDLVISTWSQDGHPDHEACGRAAEAAARQLGCRFAAAPVWMWHWARPDDARVPWQRLHALPLAIAPRAAKLQALAAHSSQLTPRPGDELPVLGEQIIARAGRHAEFFFC</sequence>
<dbReference type="EMBL" id="BAAAEW010000006">
    <property type="protein sequence ID" value="GAA0745641.1"/>
    <property type="molecule type" value="Genomic_DNA"/>
</dbReference>
<proteinExistence type="predicted"/>
<dbReference type="PANTHER" id="PTHR12993">
    <property type="entry name" value="N-ACETYLGLUCOSAMINYL-PHOSPHATIDYLINOSITOL DE-N-ACETYLASE-RELATED"/>
    <property type="match status" value="1"/>
</dbReference>
<dbReference type="SUPFAM" id="SSF102588">
    <property type="entry name" value="LmbE-like"/>
    <property type="match status" value="1"/>
</dbReference>
<organism evidence="1 2">
    <name type="scientific">Ideonella azotifigens</name>
    <dbReference type="NCBI Taxonomy" id="513160"/>
    <lineage>
        <taxon>Bacteria</taxon>
        <taxon>Pseudomonadati</taxon>
        <taxon>Pseudomonadota</taxon>
        <taxon>Betaproteobacteria</taxon>
        <taxon>Burkholderiales</taxon>
        <taxon>Sphaerotilaceae</taxon>
        <taxon>Ideonella</taxon>
    </lineage>
</organism>